<dbReference type="Proteomes" id="UP000247810">
    <property type="component" value="Unassembled WGS sequence"/>
</dbReference>
<dbReference type="VEuPathDB" id="FungiDB:BO71DRAFT_467628"/>
<evidence type="ECO:0000256" key="4">
    <source>
        <dbReference type="ARBA" id="ARBA00022833"/>
    </source>
</evidence>
<evidence type="ECO:0000256" key="1">
    <source>
        <dbReference type="ARBA" id="ARBA00001947"/>
    </source>
</evidence>
<reference evidence="6 7" key="1">
    <citation type="submission" date="2018-02" db="EMBL/GenBank/DDBJ databases">
        <title>The genomes of Aspergillus section Nigri reveals drivers in fungal speciation.</title>
        <authorList>
            <consortium name="DOE Joint Genome Institute"/>
            <person name="Vesth T.C."/>
            <person name="Nybo J."/>
            <person name="Theobald S."/>
            <person name="Brandl J."/>
            <person name="Frisvad J.C."/>
            <person name="Nielsen K.F."/>
            <person name="Lyhne E.K."/>
            <person name="Kogle M.E."/>
            <person name="Kuo A."/>
            <person name="Riley R."/>
            <person name="Clum A."/>
            <person name="Nolan M."/>
            <person name="Lipzen A."/>
            <person name="Salamov A."/>
            <person name="Henrissat B."/>
            <person name="Wiebenga A."/>
            <person name="De vries R.P."/>
            <person name="Grigoriev I.V."/>
            <person name="Mortensen U.H."/>
            <person name="Andersen M.R."/>
            <person name="Baker S.E."/>
        </authorList>
    </citation>
    <scope>NUCLEOTIDE SEQUENCE [LARGE SCALE GENOMIC DNA]</scope>
    <source>
        <strain evidence="6 7">CBS 707.79</strain>
    </source>
</reference>
<organism evidence="6 7">
    <name type="scientific">Aspergillus ellipticus CBS 707.79</name>
    <dbReference type="NCBI Taxonomy" id="1448320"/>
    <lineage>
        <taxon>Eukaryota</taxon>
        <taxon>Fungi</taxon>
        <taxon>Dikarya</taxon>
        <taxon>Ascomycota</taxon>
        <taxon>Pezizomycotina</taxon>
        <taxon>Eurotiomycetes</taxon>
        <taxon>Eurotiomycetidae</taxon>
        <taxon>Eurotiales</taxon>
        <taxon>Aspergillaceae</taxon>
        <taxon>Aspergillus</taxon>
        <taxon>Aspergillus subgen. Circumdati</taxon>
    </lineage>
</organism>
<accession>A0A319CUZ0</accession>
<evidence type="ECO:0000313" key="6">
    <source>
        <dbReference type="EMBL" id="PYH88580.1"/>
    </source>
</evidence>
<keyword evidence="2" id="KW-0479">Metal-binding</keyword>
<evidence type="ECO:0000313" key="7">
    <source>
        <dbReference type="Proteomes" id="UP000247810"/>
    </source>
</evidence>
<name>A0A319CUZ0_9EURO</name>
<dbReference type="InterPro" id="IPR041526">
    <property type="entry name" value="DAPG_hydrolase"/>
</dbReference>
<keyword evidence="7" id="KW-1185">Reference proteome</keyword>
<gene>
    <name evidence="6" type="ORF">BO71DRAFT_467628</name>
</gene>
<evidence type="ECO:0000256" key="3">
    <source>
        <dbReference type="ARBA" id="ARBA00022801"/>
    </source>
</evidence>
<comment type="cofactor">
    <cofactor evidence="1">
        <name>Zn(2+)</name>
        <dbReference type="ChEBI" id="CHEBI:29105"/>
    </cofactor>
</comment>
<dbReference type="EMBL" id="KZ826081">
    <property type="protein sequence ID" value="PYH88580.1"/>
    <property type="molecule type" value="Genomic_DNA"/>
</dbReference>
<dbReference type="GO" id="GO:0016787">
    <property type="term" value="F:hydrolase activity"/>
    <property type="evidence" value="ECO:0007669"/>
    <property type="project" value="UniProtKB-KW"/>
</dbReference>
<keyword evidence="4" id="KW-0862">Zinc</keyword>
<sequence>MSESKISRSVDSYDPDESKLYLGYKDKDFEKPYAKYFNPNVELISDEVHKGLICSPWASGLGYEAHDAHDHLLRPGYLAIENGFVKTKNGTMMVAVRTNMGQVTGEAYDWWFSWHSTDSSRYKLWHPHAHQYSWRHPDTLEVSNKSYAERYINTFSFINEYIGNHSAQLTVAFIDPAELGINKEKWPALGIETMVCAKISGPGGLLIICSEQGHITEGFDGVSYLIHQIRRRPDGARELRSRFWLAKADDGAARGLMVHCAMEMSHLAKFLPQLFAEFKEDV</sequence>
<keyword evidence="3" id="KW-0378">Hydrolase</keyword>
<feature type="domain" description="DAPG hydrolase PhiG" evidence="5">
    <location>
        <begin position="69"/>
        <end position="247"/>
    </location>
</feature>
<proteinExistence type="predicted"/>
<evidence type="ECO:0000259" key="5">
    <source>
        <dbReference type="Pfam" id="PF18089"/>
    </source>
</evidence>
<dbReference type="GO" id="GO:0046872">
    <property type="term" value="F:metal ion binding"/>
    <property type="evidence" value="ECO:0007669"/>
    <property type="project" value="UniProtKB-KW"/>
</dbReference>
<dbReference type="OrthoDB" id="3335931at2759"/>
<protein>
    <recommendedName>
        <fullName evidence="5">DAPG hydrolase PhiG domain-containing protein</fullName>
    </recommendedName>
</protein>
<dbReference type="AlphaFoldDB" id="A0A319CUZ0"/>
<dbReference type="Pfam" id="PF18089">
    <property type="entry name" value="DAPG_hydrolase"/>
    <property type="match status" value="1"/>
</dbReference>
<evidence type="ECO:0000256" key="2">
    <source>
        <dbReference type="ARBA" id="ARBA00022723"/>
    </source>
</evidence>